<evidence type="ECO:0000313" key="3">
    <source>
        <dbReference type="Proteomes" id="UP000610966"/>
    </source>
</evidence>
<feature type="region of interest" description="Disordered" evidence="1">
    <location>
        <begin position="110"/>
        <end position="218"/>
    </location>
</feature>
<dbReference type="Proteomes" id="UP000610966">
    <property type="component" value="Unassembled WGS sequence"/>
</dbReference>
<reference evidence="2" key="1">
    <citation type="submission" date="2021-01" db="EMBL/GenBank/DDBJ databases">
        <title>Whole genome shotgun sequence of Sphaerimonospora thailandensis NBRC 107569.</title>
        <authorList>
            <person name="Komaki H."/>
            <person name="Tamura T."/>
        </authorList>
    </citation>
    <scope>NUCLEOTIDE SEQUENCE</scope>
    <source>
        <strain evidence="2">NBRC 107569</strain>
    </source>
</reference>
<accession>A0A8J3R7X0</accession>
<protein>
    <submittedName>
        <fullName evidence="2">Uncharacterized protein</fullName>
    </submittedName>
</protein>
<comment type="caution">
    <text evidence="2">The sequence shown here is derived from an EMBL/GenBank/DDBJ whole genome shotgun (WGS) entry which is preliminary data.</text>
</comment>
<dbReference type="AlphaFoldDB" id="A0A8J3R7X0"/>
<feature type="compositionally biased region" description="Low complexity" evidence="1">
    <location>
        <begin position="162"/>
        <end position="176"/>
    </location>
</feature>
<keyword evidence="3" id="KW-1185">Reference proteome</keyword>
<feature type="compositionally biased region" description="Basic and acidic residues" evidence="1">
    <location>
        <begin position="135"/>
        <end position="145"/>
    </location>
</feature>
<gene>
    <name evidence="2" type="ORF">Mth01_16640</name>
</gene>
<feature type="compositionally biased region" description="Low complexity" evidence="1">
    <location>
        <begin position="114"/>
        <end position="131"/>
    </location>
</feature>
<name>A0A8J3R7X0_9ACTN</name>
<evidence type="ECO:0000256" key="1">
    <source>
        <dbReference type="SAM" id="MobiDB-lite"/>
    </source>
</evidence>
<feature type="region of interest" description="Disordered" evidence="1">
    <location>
        <begin position="295"/>
        <end position="318"/>
    </location>
</feature>
<organism evidence="2 3">
    <name type="scientific">Sphaerimonospora thailandensis</name>
    <dbReference type="NCBI Taxonomy" id="795644"/>
    <lineage>
        <taxon>Bacteria</taxon>
        <taxon>Bacillati</taxon>
        <taxon>Actinomycetota</taxon>
        <taxon>Actinomycetes</taxon>
        <taxon>Streptosporangiales</taxon>
        <taxon>Streptosporangiaceae</taxon>
        <taxon>Sphaerimonospora</taxon>
    </lineage>
</organism>
<dbReference type="EMBL" id="BOOG01000014">
    <property type="protein sequence ID" value="GIH69411.1"/>
    <property type="molecule type" value="Genomic_DNA"/>
</dbReference>
<proteinExistence type="predicted"/>
<sequence length="337" mass="36246">MGYELRRWLADRLPAEISSGERLVALEIADQANDDTRLAYGKGILTLVARRTGYANEKQVRKTIIRLAGNRVELRVPISRNGRPIMDKNGRPVFAYEGHETTYRIPTESECPALVGPLPGPLSGTPSGVPLEPRGTPEEVERDPAEDQEGTRPGPSGTPDGSPFSSYLLKDSSSLLTDPAAAQEETRDLPPEAGPPADTAADSPIPPDLMRAVTTATGATPEEVARVLAAAERDGIRNPPAWLASHAGRHDFPRRLAQLRRTDHAGTVPTFADYQATVRAACDHGTPGGPSKCPLCRRGIPAEPPGPPTPDRATPDFRTRSVVGRYVQVTARPKEDS</sequence>
<evidence type="ECO:0000313" key="2">
    <source>
        <dbReference type="EMBL" id="GIH69411.1"/>
    </source>
</evidence>